<gene>
    <name evidence="3" type="ORF">CDL18_07240</name>
    <name evidence="2" type="ORF">O8D18_07455</name>
</gene>
<organism evidence="3 4">
    <name type="scientific">Mediterraneibacter gnavus</name>
    <name type="common">Ruminococcus gnavus</name>
    <dbReference type="NCBI Taxonomy" id="33038"/>
    <lineage>
        <taxon>Bacteria</taxon>
        <taxon>Bacillati</taxon>
        <taxon>Bacillota</taxon>
        <taxon>Clostridia</taxon>
        <taxon>Lachnospirales</taxon>
        <taxon>Lachnospiraceae</taxon>
        <taxon>Mediterraneibacter</taxon>
    </lineage>
</organism>
<dbReference type="RefSeq" id="WP_101879566.1">
    <property type="nucleotide sequence ID" value="NZ_CACRUK010000043.1"/>
</dbReference>
<reference evidence="3 4" key="1">
    <citation type="journal article" date="2017" name="Genome Med.">
        <title>A novel Ruminococcus gnavus clade enriched in inflammatory bowel disease patients.</title>
        <authorList>
            <person name="Hall A.B."/>
            <person name="Yassour M."/>
            <person name="Sauk J."/>
            <person name="Garner A."/>
            <person name="Jiang X."/>
            <person name="Arthur T."/>
            <person name="Lagoudas G.K."/>
            <person name="Vatanen T."/>
            <person name="Fornelos N."/>
            <person name="Wilson R."/>
            <person name="Bertha M."/>
            <person name="Cohen M."/>
            <person name="Garber J."/>
            <person name="Khalili H."/>
            <person name="Gevers D."/>
            <person name="Ananthakrishnan A.N."/>
            <person name="Kugathasan S."/>
            <person name="Lander E.S."/>
            <person name="Blainey P."/>
            <person name="Vlamakis H."/>
            <person name="Xavier R.J."/>
            <person name="Huttenhower C."/>
        </authorList>
    </citation>
    <scope>NUCLEOTIDE SEQUENCE [LARGE SCALE GENOMIC DNA]</scope>
    <source>
        <strain evidence="3 4">RJX1118</strain>
    </source>
</reference>
<dbReference type="GO" id="GO:0003723">
    <property type="term" value="F:RNA binding"/>
    <property type="evidence" value="ECO:0007669"/>
    <property type="project" value="InterPro"/>
</dbReference>
<dbReference type="Proteomes" id="UP001148455">
    <property type="component" value="Unassembled WGS sequence"/>
</dbReference>
<dbReference type="AlphaFoldDB" id="A0A2N5NIH0"/>
<protein>
    <submittedName>
        <fullName evidence="2">ANTAR domain-containing protein</fullName>
    </submittedName>
    <submittedName>
        <fullName evidence="3">Antitermination regulator</fullName>
    </submittedName>
</protein>
<evidence type="ECO:0000313" key="2">
    <source>
        <dbReference type="EMBL" id="MCZ7693874.1"/>
    </source>
</evidence>
<dbReference type="Gene3D" id="3.40.50.2300">
    <property type="match status" value="1"/>
</dbReference>
<dbReference type="InterPro" id="IPR036388">
    <property type="entry name" value="WH-like_DNA-bd_sf"/>
</dbReference>
<dbReference type="InterPro" id="IPR011006">
    <property type="entry name" value="CheY-like_superfamily"/>
</dbReference>
<dbReference type="SMART" id="SM01012">
    <property type="entry name" value="ANTAR"/>
    <property type="match status" value="1"/>
</dbReference>
<dbReference type="Proteomes" id="UP000234849">
    <property type="component" value="Unassembled WGS sequence"/>
</dbReference>
<evidence type="ECO:0000313" key="4">
    <source>
        <dbReference type="Proteomes" id="UP000234849"/>
    </source>
</evidence>
<proteinExistence type="predicted"/>
<dbReference type="PROSITE" id="PS50921">
    <property type="entry name" value="ANTAR"/>
    <property type="match status" value="1"/>
</dbReference>
<reference evidence="2" key="2">
    <citation type="submission" date="2022-12" db="EMBL/GenBank/DDBJ databases">
        <title>Genome of R. gnavus strain RSHDN_123.</title>
        <authorList>
            <person name="Abdugheni R."/>
        </authorList>
    </citation>
    <scope>NUCLEOTIDE SEQUENCE</scope>
    <source>
        <strain evidence="2">RSHDN_123</strain>
    </source>
</reference>
<dbReference type="SUPFAM" id="SSF52172">
    <property type="entry name" value="CheY-like"/>
    <property type="match status" value="1"/>
</dbReference>
<name>A0A2N5NIH0_MEDGN</name>
<dbReference type="EMBL" id="JAPZED010000006">
    <property type="protein sequence ID" value="MCZ7693874.1"/>
    <property type="molecule type" value="Genomic_DNA"/>
</dbReference>
<dbReference type="EMBL" id="NIHM01000008">
    <property type="protein sequence ID" value="PLT55512.1"/>
    <property type="molecule type" value="Genomic_DNA"/>
</dbReference>
<dbReference type="Pfam" id="PF03861">
    <property type="entry name" value="ANTAR"/>
    <property type="match status" value="1"/>
</dbReference>
<comment type="caution">
    <text evidence="3">The sequence shown here is derived from an EMBL/GenBank/DDBJ whole genome shotgun (WGS) entry which is preliminary data.</text>
</comment>
<evidence type="ECO:0000259" key="1">
    <source>
        <dbReference type="PROSITE" id="PS50921"/>
    </source>
</evidence>
<sequence length="183" mass="20845">MGVIVVVLPKLENAKKVKKILLEHGFQTVFACSSASAALQMVGEYSYGLVISGYRMPDMYYLDLVDCLPRDFESILLGSEETVSQVGAGILSLTMPVKAYDLVNTADMVLRQLERRIKKKTRTPKKRSEKEQNYIRNAKFLLMERNYLTEEEAHKYLQKCSMDNGTNMVETAQMILTLLFDET</sequence>
<accession>A0A2N5NIH0</accession>
<feature type="domain" description="ANTAR" evidence="1">
    <location>
        <begin position="115"/>
        <end position="176"/>
    </location>
</feature>
<dbReference type="Gene3D" id="1.10.10.10">
    <property type="entry name" value="Winged helix-like DNA-binding domain superfamily/Winged helix DNA-binding domain"/>
    <property type="match status" value="1"/>
</dbReference>
<evidence type="ECO:0000313" key="3">
    <source>
        <dbReference type="EMBL" id="PLT55512.1"/>
    </source>
</evidence>
<dbReference type="InterPro" id="IPR005561">
    <property type="entry name" value="ANTAR"/>
</dbReference>